<accession>A0A177BXK8</accession>
<evidence type="ECO:0000313" key="5">
    <source>
        <dbReference type="Proteomes" id="UP000077069"/>
    </source>
</evidence>
<feature type="domain" description="RING-type" evidence="3">
    <location>
        <begin position="103"/>
        <end position="145"/>
    </location>
</feature>
<dbReference type="RefSeq" id="XP_018030420.1">
    <property type="nucleotide sequence ID" value="XM_018185891.1"/>
</dbReference>
<dbReference type="GeneID" id="28769377"/>
<keyword evidence="5" id="KW-1185">Reference proteome</keyword>
<evidence type="ECO:0000259" key="3">
    <source>
        <dbReference type="PROSITE" id="PS50089"/>
    </source>
</evidence>
<dbReference type="OrthoDB" id="8062037at2759"/>
<dbReference type="InterPro" id="IPR051826">
    <property type="entry name" value="E3_ubiquitin-ligase_domain"/>
</dbReference>
<keyword evidence="1" id="KW-0863">Zinc-finger</keyword>
<dbReference type="Proteomes" id="UP000077069">
    <property type="component" value="Unassembled WGS sequence"/>
</dbReference>
<reference evidence="4 5" key="1">
    <citation type="submission" date="2016-05" db="EMBL/GenBank/DDBJ databases">
        <title>Comparative analysis of secretome profiles of manganese(II)-oxidizing ascomycete fungi.</title>
        <authorList>
            <consortium name="DOE Joint Genome Institute"/>
            <person name="Zeiner C.A."/>
            <person name="Purvine S.O."/>
            <person name="Zink E.M."/>
            <person name="Wu S."/>
            <person name="Pasa-Tolic L."/>
            <person name="Chaput D.L."/>
            <person name="Haridas S."/>
            <person name="Grigoriev I.V."/>
            <person name="Santelli C.M."/>
            <person name="Hansel C.M."/>
        </authorList>
    </citation>
    <scope>NUCLEOTIDE SEQUENCE [LARGE SCALE GENOMIC DNA]</scope>
    <source>
        <strain evidence="4 5">AP3s5-JAC2a</strain>
    </source>
</reference>
<dbReference type="SUPFAM" id="SSF57850">
    <property type="entry name" value="RING/U-box"/>
    <property type="match status" value="1"/>
</dbReference>
<sequence>MIAAFPSIRHRDASFSTPDQSQGRKTVNTTGLVISMAISLGFIVFLFTLGWWLGRFRQQDGKPQSRLSNLNAAVPRMTFKTWYKQDVAHRNDGGEAAVKEQVCVICLEGIRPEDDVRALHCGHCYHGECFDRWYLSSRGFCPLCNRSVFSAGRAATM</sequence>
<dbReference type="PANTHER" id="PTHR22765:SF434">
    <property type="entry name" value="GB|AAD18119.1-RELATED"/>
    <property type="match status" value="1"/>
</dbReference>
<evidence type="ECO:0000256" key="1">
    <source>
        <dbReference type="PROSITE-ProRule" id="PRU00175"/>
    </source>
</evidence>
<dbReference type="Gene3D" id="3.30.40.10">
    <property type="entry name" value="Zinc/RING finger domain, C3HC4 (zinc finger)"/>
    <property type="match status" value="1"/>
</dbReference>
<dbReference type="EMBL" id="KV441560">
    <property type="protein sequence ID" value="OAG00055.1"/>
    <property type="molecule type" value="Genomic_DNA"/>
</dbReference>
<gene>
    <name evidence="4" type="ORF">CC84DRAFT_358379</name>
</gene>
<dbReference type="AlphaFoldDB" id="A0A177BXK8"/>
<dbReference type="InterPro" id="IPR001841">
    <property type="entry name" value="Znf_RING"/>
</dbReference>
<keyword evidence="1" id="KW-0479">Metal-binding</keyword>
<evidence type="ECO:0000313" key="4">
    <source>
        <dbReference type="EMBL" id="OAG00055.1"/>
    </source>
</evidence>
<keyword evidence="2" id="KW-1133">Transmembrane helix</keyword>
<keyword evidence="2" id="KW-0472">Membrane</keyword>
<dbReference type="GO" id="GO:0061630">
    <property type="term" value="F:ubiquitin protein ligase activity"/>
    <property type="evidence" value="ECO:0007669"/>
    <property type="project" value="TreeGrafter"/>
</dbReference>
<feature type="transmembrane region" description="Helical" evidence="2">
    <location>
        <begin position="32"/>
        <end position="53"/>
    </location>
</feature>
<organism evidence="4 5">
    <name type="scientific">Paraphaeosphaeria sporulosa</name>
    <dbReference type="NCBI Taxonomy" id="1460663"/>
    <lineage>
        <taxon>Eukaryota</taxon>
        <taxon>Fungi</taxon>
        <taxon>Dikarya</taxon>
        <taxon>Ascomycota</taxon>
        <taxon>Pezizomycotina</taxon>
        <taxon>Dothideomycetes</taxon>
        <taxon>Pleosporomycetidae</taxon>
        <taxon>Pleosporales</taxon>
        <taxon>Massarineae</taxon>
        <taxon>Didymosphaeriaceae</taxon>
        <taxon>Paraphaeosphaeria</taxon>
    </lineage>
</organism>
<dbReference type="InParanoid" id="A0A177BXK8"/>
<dbReference type="GO" id="GO:0006511">
    <property type="term" value="P:ubiquitin-dependent protein catabolic process"/>
    <property type="evidence" value="ECO:0007669"/>
    <property type="project" value="TreeGrafter"/>
</dbReference>
<dbReference type="GO" id="GO:0008270">
    <property type="term" value="F:zinc ion binding"/>
    <property type="evidence" value="ECO:0007669"/>
    <property type="project" value="UniProtKB-KW"/>
</dbReference>
<proteinExistence type="predicted"/>
<protein>
    <recommendedName>
        <fullName evidence="3">RING-type domain-containing protein</fullName>
    </recommendedName>
</protein>
<keyword evidence="2" id="KW-0812">Transmembrane</keyword>
<dbReference type="Pfam" id="PF13639">
    <property type="entry name" value="zf-RING_2"/>
    <property type="match status" value="1"/>
</dbReference>
<dbReference type="SMART" id="SM00184">
    <property type="entry name" value="RING"/>
    <property type="match status" value="1"/>
</dbReference>
<name>A0A177BXK8_9PLEO</name>
<keyword evidence="1" id="KW-0862">Zinc</keyword>
<dbReference type="PANTHER" id="PTHR22765">
    <property type="entry name" value="RING FINGER AND PROTEASE ASSOCIATED DOMAIN-CONTAINING"/>
    <property type="match status" value="1"/>
</dbReference>
<dbReference type="PROSITE" id="PS50089">
    <property type="entry name" value="ZF_RING_2"/>
    <property type="match status" value="1"/>
</dbReference>
<dbReference type="STRING" id="1460663.A0A177BXK8"/>
<dbReference type="InterPro" id="IPR013083">
    <property type="entry name" value="Znf_RING/FYVE/PHD"/>
</dbReference>
<evidence type="ECO:0000256" key="2">
    <source>
        <dbReference type="SAM" id="Phobius"/>
    </source>
</evidence>